<dbReference type="InterPro" id="IPR004088">
    <property type="entry name" value="KH_dom_type_1"/>
</dbReference>
<feature type="region of interest" description="Disordered" evidence="2">
    <location>
        <begin position="858"/>
        <end position="905"/>
    </location>
</feature>
<reference evidence="5" key="1">
    <citation type="submission" date="2025-08" db="UniProtKB">
        <authorList>
            <consortium name="RefSeq"/>
        </authorList>
    </citation>
    <scope>IDENTIFICATION</scope>
    <source>
        <tissue evidence="5">Testes</tissue>
    </source>
</reference>
<feature type="compositionally biased region" description="Low complexity" evidence="2">
    <location>
        <begin position="871"/>
        <end position="895"/>
    </location>
</feature>
<evidence type="ECO:0000259" key="3">
    <source>
        <dbReference type="SMART" id="SM00322"/>
    </source>
</evidence>
<protein>
    <submittedName>
        <fullName evidence="5">Uncharacterized protein LOC102802932</fullName>
    </submittedName>
</protein>
<dbReference type="RefSeq" id="XP_006816936.1">
    <property type="nucleotide sequence ID" value="XM_006816873.1"/>
</dbReference>
<dbReference type="SMART" id="SM00322">
    <property type="entry name" value="KH"/>
    <property type="match status" value="1"/>
</dbReference>
<dbReference type="Proteomes" id="UP000694865">
    <property type="component" value="Unplaced"/>
</dbReference>
<dbReference type="PANTHER" id="PTHR20849">
    <property type="entry name" value="EUKARYOTIC TRANSLATION INITIATION FACTOR 4E-BINDING PROTEIN MEXTLI"/>
    <property type="match status" value="1"/>
</dbReference>
<sequence>MIVDRCFNIQELLSERKARLVIPPFTRKCNPGKWKRPNEYVLKARRIARLRIHVERTAVESRVQAQYQNLPTCLQTVGSRVLIECQNLPTCHQTIWSGVPVECQNLPTYHQTVGSRVPVECQNLPTCHHTVWSEVPVECQNLPTYRQTAGSRVLTQYQNLSLDSGLAPPDIPTQRSWKNLETTSVKKLFSIVEDSVMTLGEEGFPGRNKVISRVCSVLKKHGIEFEKEFRGKINNIISSFRNLSHDLRLDFISRIQLLEVVELRAAGWVHKTSYYKDKLSKLEIPDMDIEMTSMDTTPESLSNVEIIKPSRCRLTDEYFDVVVVNRREIGADKCSPEREIRIAGPTAASVQEVKSAVEMCISRNLNSPGISRDEKTDTDGNKSNQSKMKVGHWFDQSKQENVHSWLQEVETELSTEKHKFVAKNESKSTNAESATSHNFTLDVNETDFIKRHIRKGEEVIQDTVSISTKQAKSVFGLTGEYVKDIMESSGAFVRFLPSDGGLMQSIEVKGNRAAVNKAKVLLIQEAKKSKLTKEPHSSMTQVSLPFQLPEKSLDVKSRTTGCVTTLVVPTYMVERIFDENTNVPSDLEKDYKVKIDRAPSSDSPGHYEVRIFGHCISQVNGAKKIIQMKILAAEKILETSFTVPIPPDRMQDFEALALSLPTKYKVCIKKHFKDNVAMVTVSNPQNYKKISEEVKSALYILKTAPQDFLLEVPYFVLKYLTSEERYEIVRHIGRISGTDIHWLNLDSEDGELPIRLGLCDDKEPGELPIRLVSVIRNLIGLCMKRNQVSYQSDWSLCDKEPGELPIRLVLYDKEPVSYQSDWYLYDKEPVSNPNDDMPPTFGSSINLKSGQRIENIEHDSNIGSPHTERWSSSGQLTGSTCSSSSVSSPTSTSDTIPEPEDWSDEMDDFAAPRVWKAQSSLLSSNPLMDEEKIVIPKKNKKKKPKKTVSGSKILNTINEEWTVETGIATDHDKNIPNITKKKHRTPVEMVGASDSLAIETRNIDSAANKTKQRNLSNTIIEKTICDMQKHDPQVTDVSTVHTGEEVWVEGNVTINTECDMDISVENNIEGNVTVFTEYPMDIVEEDDCTGNENKEHSVDFVEQSLWKAEPCQSKIRLENNHFQNSAEANTIHMRGAGDCLDVKPTISPMDSLALQTQNININPPITSVNSCIDESETGDRIPTDALDSFGAEIFTKSDELELEEYLRKYASMPLDDNDDDDYFSQQDALLLNSNDSICHQDNVVQQNFSDLTNNQDIQDNLSTGDNKAVCDQKTIMQENDMDVVQLDGGVRGRRCLKKKIAEKQVVQGKAIAVIREPYGPTTCPYVHKVTLSADKYAATRRQLFAITNASTSDELQRQLVQSSISSKMAAASEHTCPDDKSLLNVKDIPDYSERRITYSRDRLLELAQTPCISELPEVFKDQKEDWLHIIVPQGWFNPKDYVAFGKRFHNRVSDKYNHDNQHK</sequence>
<keyword evidence="4" id="KW-1185">Reference proteome</keyword>
<dbReference type="Gene3D" id="3.30.1370.10">
    <property type="entry name" value="K Homology domain, type 1"/>
    <property type="match status" value="1"/>
</dbReference>
<dbReference type="PANTHER" id="PTHR20849:SF2">
    <property type="entry name" value="EUKARYOTIC TRANSLATION INITIATION FACTOR 4E-BINDING PROTEIN MEXTLI"/>
    <property type="match status" value="1"/>
</dbReference>
<dbReference type="Gene3D" id="1.25.40.180">
    <property type="match status" value="1"/>
</dbReference>
<keyword evidence="1" id="KW-0694">RNA-binding</keyword>
<gene>
    <name evidence="5" type="primary">LOC102802932</name>
</gene>
<accession>A0ABM0MA95</accession>
<feature type="compositionally biased region" description="Basic and acidic residues" evidence="2">
    <location>
        <begin position="371"/>
        <end position="380"/>
    </location>
</feature>
<dbReference type="Pfam" id="PF00013">
    <property type="entry name" value="KH_1"/>
    <property type="match status" value="1"/>
</dbReference>
<feature type="domain" description="K Homology" evidence="3">
    <location>
        <begin position="458"/>
        <end position="527"/>
    </location>
</feature>
<dbReference type="SUPFAM" id="SSF54791">
    <property type="entry name" value="Eukaryotic type KH-domain (KH-domain type I)"/>
    <property type="match status" value="1"/>
</dbReference>
<dbReference type="GeneID" id="102802932"/>
<dbReference type="CDD" id="cd00105">
    <property type="entry name" value="KH-I"/>
    <property type="match status" value="1"/>
</dbReference>
<dbReference type="PROSITE" id="PS50084">
    <property type="entry name" value="KH_TYPE_1"/>
    <property type="match status" value="1"/>
</dbReference>
<feature type="region of interest" description="Disordered" evidence="2">
    <location>
        <begin position="366"/>
        <end position="387"/>
    </location>
</feature>
<dbReference type="InterPro" id="IPR036612">
    <property type="entry name" value="KH_dom_type_1_sf"/>
</dbReference>
<organism evidence="4 5">
    <name type="scientific">Saccoglossus kowalevskii</name>
    <name type="common">Acorn worm</name>
    <dbReference type="NCBI Taxonomy" id="10224"/>
    <lineage>
        <taxon>Eukaryota</taxon>
        <taxon>Metazoa</taxon>
        <taxon>Hemichordata</taxon>
        <taxon>Enteropneusta</taxon>
        <taxon>Harrimaniidae</taxon>
        <taxon>Saccoglossus</taxon>
    </lineage>
</organism>
<name>A0ABM0MA95_SACKO</name>
<dbReference type="InterPro" id="IPR040160">
    <property type="entry name" value="Mxt"/>
</dbReference>
<evidence type="ECO:0000313" key="5">
    <source>
        <dbReference type="RefSeq" id="XP_006816936.1"/>
    </source>
</evidence>
<evidence type="ECO:0000256" key="2">
    <source>
        <dbReference type="SAM" id="MobiDB-lite"/>
    </source>
</evidence>
<evidence type="ECO:0000313" key="4">
    <source>
        <dbReference type="Proteomes" id="UP000694865"/>
    </source>
</evidence>
<proteinExistence type="predicted"/>
<dbReference type="InterPro" id="IPR004087">
    <property type="entry name" value="KH_dom"/>
</dbReference>
<evidence type="ECO:0000256" key="1">
    <source>
        <dbReference type="PROSITE-ProRule" id="PRU00117"/>
    </source>
</evidence>